<feature type="compositionally biased region" description="Polar residues" evidence="3">
    <location>
        <begin position="426"/>
        <end position="436"/>
    </location>
</feature>
<dbReference type="OrthoDB" id="205623at2759"/>
<keyword evidence="2" id="KW-0808">Transferase</keyword>
<dbReference type="InterPro" id="IPR000863">
    <property type="entry name" value="Sulfotransferase_dom"/>
</dbReference>
<dbReference type="Gene3D" id="3.40.50.300">
    <property type="entry name" value="P-loop containing nucleotide triphosphate hydrolases"/>
    <property type="match status" value="1"/>
</dbReference>
<reference evidence="5" key="1">
    <citation type="submission" date="2013-04" db="EMBL/GenBank/DDBJ databases">
        <authorList>
            <person name="Qu J."/>
            <person name="Murali S.C."/>
            <person name="Bandaranaike D."/>
            <person name="Bellair M."/>
            <person name="Blankenburg K."/>
            <person name="Chao H."/>
            <person name="Dinh H."/>
            <person name="Doddapaneni H."/>
            <person name="Downs B."/>
            <person name="Dugan-Rocha S."/>
            <person name="Elkadiri S."/>
            <person name="Gnanaolivu R.D."/>
            <person name="Hernandez B."/>
            <person name="Javaid M."/>
            <person name="Jayaseelan J.C."/>
            <person name="Lee S."/>
            <person name="Li M."/>
            <person name="Ming W."/>
            <person name="Munidasa M."/>
            <person name="Muniz J."/>
            <person name="Nguyen L."/>
            <person name="Ongeri F."/>
            <person name="Osuji N."/>
            <person name="Pu L.-L."/>
            <person name="Puazo M."/>
            <person name="Qu C."/>
            <person name="Quiroz J."/>
            <person name="Raj R."/>
            <person name="Weissenberger G."/>
            <person name="Xin Y."/>
            <person name="Zou X."/>
            <person name="Han Y."/>
            <person name="Richards S."/>
            <person name="Worley K."/>
            <person name="Muzny D."/>
            <person name="Gibbs R."/>
        </authorList>
    </citation>
    <scope>NUCLEOTIDE SEQUENCE</scope>
    <source>
        <strain evidence="5">Sampled in the wild</strain>
    </source>
</reference>
<dbReference type="GO" id="GO:0008146">
    <property type="term" value="F:sulfotransferase activity"/>
    <property type="evidence" value="ECO:0007669"/>
    <property type="project" value="InterPro"/>
</dbReference>
<accession>A0A8K0K4D8</accession>
<dbReference type="Proteomes" id="UP000792457">
    <property type="component" value="Unassembled WGS sequence"/>
</dbReference>
<feature type="non-terminal residue" evidence="5">
    <location>
        <position position="436"/>
    </location>
</feature>
<dbReference type="Pfam" id="PF00685">
    <property type="entry name" value="Sulfotransfer_1"/>
    <property type="match status" value="1"/>
</dbReference>
<dbReference type="InterPro" id="IPR027417">
    <property type="entry name" value="P-loop_NTPase"/>
</dbReference>
<dbReference type="AlphaFoldDB" id="A0A8K0K4D8"/>
<evidence type="ECO:0000259" key="4">
    <source>
        <dbReference type="Pfam" id="PF00685"/>
    </source>
</evidence>
<dbReference type="PANTHER" id="PTHR11783">
    <property type="entry name" value="SULFOTRANSFERASE SULT"/>
    <property type="match status" value="1"/>
</dbReference>
<name>A0A8K0K4D8_LADFU</name>
<proteinExistence type="inferred from homology"/>
<dbReference type="SUPFAM" id="SSF52540">
    <property type="entry name" value="P-loop containing nucleoside triphosphate hydrolases"/>
    <property type="match status" value="1"/>
</dbReference>
<feature type="domain" description="Sulfotransferase" evidence="4">
    <location>
        <begin position="112"/>
        <end position="378"/>
    </location>
</feature>
<dbReference type="EMBL" id="KZ308360">
    <property type="protein sequence ID" value="KAG8228144.1"/>
    <property type="molecule type" value="Genomic_DNA"/>
</dbReference>
<gene>
    <name evidence="5" type="ORF">J437_LFUL002800</name>
</gene>
<comment type="similarity">
    <text evidence="1">Belongs to the sulfotransferase 1 family.</text>
</comment>
<comment type="caution">
    <text evidence="5">The sequence shown here is derived from an EMBL/GenBank/DDBJ whole genome shotgun (WGS) entry which is preliminary data.</text>
</comment>
<evidence type="ECO:0000256" key="3">
    <source>
        <dbReference type="SAM" id="MobiDB-lite"/>
    </source>
</evidence>
<evidence type="ECO:0000313" key="6">
    <source>
        <dbReference type="Proteomes" id="UP000792457"/>
    </source>
</evidence>
<sequence length="436" mass="51553">MTNLVKLARLSNRATRICRVEDSKQNVMDATYYHWEALTIKKIIDNLYSMPISVQKYLPMKIDKINPDLNKEILSSFTGERDGYVHVGPKKYFLTSNYLKQADGYYNMEVRPDDIWVCTFPRCGTTWMQELVWLINNDLDYDKALEIPLIQRFTFLELSLLKHEEFQREILELNNYDPKCVEALSKICEPGYSICARKKSPRHIKTHLPFSLLPPKLLQTSKAIYVTRNPKDVAVSYYYHNRLFRTIGFQSDFSKFWDLFQRDSGLYQAVSEPMFENVKRNFLLWAPFWSHVEEAWNLRTHPNMLFLFYEDMKKDLPSVIRKVAEFCNKILSEEQISKLSDHLKIEKLRNNPSMKIFPDEIKGLTNDEEQGFIRKGKAWKETSRTKRYFFKKTHSWGKLDLGEKNSPRKLMLKRMHGSRKMRAKLESNSSTKPFAA</sequence>
<evidence type="ECO:0000313" key="5">
    <source>
        <dbReference type="EMBL" id="KAG8228144.1"/>
    </source>
</evidence>
<evidence type="ECO:0000256" key="1">
    <source>
        <dbReference type="ARBA" id="ARBA00005771"/>
    </source>
</evidence>
<evidence type="ECO:0000256" key="2">
    <source>
        <dbReference type="ARBA" id="ARBA00022679"/>
    </source>
</evidence>
<organism evidence="5 6">
    <name type="scientific">Ladona fulva</name>
    <name type="common">Scarce chaser dragonfly</name>
    <name type="synonym">Libellula fulva</name>
    <dbReference type="NCBI Taxonomy" id="123851"/>
    <lineage>
        <taxon>Eukaryota</taxon>
        <taxon>Metazoa</taxon>
        <taxon>Ecdysozoa</taxon>
        <taxon>Arthropoda</taxon>
        <taxon>Hexapoda</taxon>
        <taxon>Insecta</taxon>
        <taxon>Pterygota</taxon>
        <taxon>Palaeoptera</taxon>
        <taxon>Odonata</taxon>
        <taxon>Epiprocta</taxon>
        <taxon>Anisoptera</taxon>
        <taxon>Libelluloidea</taxon>
        <taxon>Libellulidae</taxon>
        <taxon>Ladona</taxon>
    </lineage>
</organism>
<reference evidence="5" key="2">
    <citation type="submission" date="2017-10" db="EMBL/GenBank/DDBJ databases">
        <title>Ladona fulva Genome sequencing and assembly.</title>
        <authorList>
            <person name="Murali S."/>
            <person name="Richards S."/>
            <person name="Bandaranaike D."/>
            <person name="Bellair M."/>
            <person name="Blankenburg K."/>
            <person name="Chao H."/>
            <person name="Dinh H."/>
            <person name="Doddapaneni H."/>
            <person name="Dugan-Rocha S."/>
            <person name="Elkadiri S."/>
            <person name="Gnanaolivu R."/>
            <person name="Hernandez B."/>
            <person name="Skinner E."/>
            <person name="Javaid M."/>
            <person name="Lee S."/>
            <person name="Li M."/>
            <person name="Ming W."/>
            <person name="Munidasa M."/>
            <person name="Muniz J."/>
            <person name="Nguyen L."/>
            <person name="Hughes D."/>
            <person name="Osuji N."/>
            <person name="Pu L.-L."/>
            <person name="Puazo M."/>
            <person name="Qu C."/>
            <person name="Quiroz J."/>
            <person name="Raj R."/>
            <person name="Weissenberger G."/>
            <person name="Xin Y."/>
            <person name="Zou X."/>
            <person name="Han Y."/>
            <person name="Worley K."/>
            <person name="Muzny D."/>
            <person name="Gibbs R."/>
        </authorList>
    </citation>
    <scope>NUCLEOTIDE SEQUENCE</scope>
    <source>
        <strain evidence="5">Sampled in the wild</strain>
    </source>
</reference>
<keyword evidence="6" id="KW-1185">Reference proteome</keyword>
<protein>
    <recommendedName>
        <fullName evidence="4">Sulfotransferase domain-containing protein</fullName>
    </recommendedName>
</protein>
<feature type="region of interest" description="Disordered" evidence="3">
    <location>
        <begin position="416"/>
        <end position="436"/>
    </location>
</feature>